<dbReference type="OMA" id="SISHECV"/>
<dbReference type="PANTHER" id="PTHR34921:SF1">
    <property type="entry name" value="MEIOTIC RECOMBINATION PROTEIN REC114"/>
    <property type="match status" value="1"/>
</dbReference>
<protein>
    <submittedName>
        <fullName evidence="1">Uncharacterized LOC100184820</fullName>
    </submittedName>
</protein>
<reference evidence="1" key="2">
    <citation type="submission" date="2025-08" db="UniProtKB">
        <authorList>
            <consortium name="Ensembl"/>
        </authorList>
    </citation>
    <scope>IDENTIFICATION</scope>
</reference>
<accession>A0A1W2WGU4</accession>
<sequence length="227" mass="25317">MDAHTNSMQQRSVHHFPLLKYCRAKKNPEGMGSCSYADARENWITQEASETVPMVFSVSNDGHLIVTSGNAILESIYTAFSSEKYTSAKAYRKRDALLVLYKAKEESRMFRLQFQGTISSNADAIADSCAKILSKFIPVRFDGKNSNVEPHPVNPVETSLAEIAQNVVQNTQTNLPMLYQACNFQCSEADSNELNEFVRLCLTDPTFPSYVGKVEEILQNIAAGNKE</sequence>
<evidence type="ECO:0000313" key="1">
    <source>
        <dbReference type="Ensembl" id="ENSCINP00000024901.2"/>
    </source>
</evidence>
<dbReference type="AlphaFoldDB" id="F6VPL1"/>
<dbReference type="KEGG" id="cin:100184820"/>
<dbReference type="RefSeq" id="XP_002128856.1">
    <property type="nucleotide sequence ID" value="XM_002128820.3"/>
</dbReference>
<dbReference type="HOGENOM" id="CLU_1219346_0_0_1"/>
<name>F6VPL1_CIOIN</name>
<dbReference type="GeneID" id="100184820"/>
<evidence type="ECO:0000313" key="2">
    <source>
        <dbReference type="Proteomes" id="UP000008144"/>
    </source>
</evidence>
<dbReference type="OrthoDB" id="6479200at2759"/>
<dbReference type="Proteomes" id="UP000008144">
    <property type="component" value="Unassembled WGS sequence"/>
</dbReference>
<keyword evidence="2" id="KW-1185">Reference proteome</keyword>
<organism evidence="1 2">
    <name type="scientific">Ciona intestinalis</name>
    <name type="common">Transparent sea squirt</name>
    <name type="synonym">Ascidia intestinalis</name>
    <dbReference type="NCBI Taxonomy" id="7719"/>
    <lineage>
        <taxon>Eukaryota</taxon>
        <taxon>Metazoa</taxon>
        <taxon>Chordata</taxon>
        <taxon>Tunicata</taxon>
        <taxon>Ascidiacea</taxon>
        <taxon>Phlebobranchia</taxon>
        <taxon>Cionidae</taxon>
        <taxon>Ciona</taxon>
    </lineage>
</organism>
<reference evidence="2" key="1">
    <citation type="journal article" date="2002" name="Science">
        <title>The draft genome of Ciona intestinalis: insights into chordate and vertebrate origins.</title>
        <authorList>
            <person name="Dehal P."/>
            <person name="Satou Y."/>
            <person name="Campbell R.K."/>
            <person name="Chapman J."/>
            <person name="Degnan B."/>
            <person name="De Tomaso A."/>
            <person name="Davidson B."/>
            <person name="Di Gregorio A."/>
            <person name="Gelpke M."/>
            <person name="Goodstein D.M."/>
            <person name="Harafuji N."/>
            <person name="Hastings K.E."/>
            <person name="Ho I."/>
            <person name="Hotta K."/>
            <person name="Huang W."/>
            <person name="Kawashima T."/>
            <person name="Lemaire P."/>
            <person name="Martinez D."/>
            <person name="Meinertzhagen I.A."/>
            <person name="Necula S."/>
            <person name="Nonaka M."/>
            <person name="Putnam N."/>
            <person name="Rash S."/>
            <person name="Saiga H."/>
            <person name="Satake M."/>
            <person name="Terry A."/>
            <person name="Yamada L."/>
            <person name="Wang H.G."/>
            <person name="Awazu S."/>
            <person name="Azumi K."/>
            <person name="Boore J."/>
            <person name="Branno M."/>
            <person name="Chin-Bow S."/>
            <person name="DeSantis R."/>
            <person name="Doyle S."/>
            <person name="Francino P."/>
            <person name="Keys D.N."/>
            <person name="Haga S."/>
            <person name="Hayashi H."/>
            <person name="Hino K."/>
            <person name="Imai K.S."/>
            <person name="Inaba K."/>
            <person name="Kano S."/>
            <person name="Kobayashi K."/>
            <person name="Kobayashi M."/>
            <person name="Lee B.I."/>
            <person name="Makabe K.W."/>
            <person name="Manohar C."/>
            <person name="Matassi G."/>
            <person name="Medina M."/>
            <person name="Mochizuki Y."/>
            <person name="Mount S."/>
            <person name="Morishita T."/>
            <person name="Miura S."/>
            <person name="Nakayama A."/>
            <person name="Nishizaka S."/>
            <person name="Nomoto H."/>
            <person name="Ohta F."/>
            <person name="Oishi K."/>
            <person name="Rigoutsos I."/>
            <person name="Sano M."/>
            <person name="Sasaki A."/>
            <person name="Sasakura Y."/>
            <person name="Shoguchi E."/>
            <person name="Shin-i T."/>
            <person name="Spagnuolo A."/>
            <person name="Stainier D."/>
            <person name="Suzuki M.M."/>
            <person name="Tassy O."/>
            <person name="Takatori N."/>
            <person name="Tokuoka M."/>
            <person name="Yagi K."/>
            <person name="Yoshizaki F."/>
            <person name="Wada S."/>
            <person name="Zhang C."/>
            <person name="Hyatt P.D."/>
            <person name="Larimer F."/>
            <person name="Detter C."/>
            <person name="Doggett N."/>
            <person name="Glavina T."/>
            <person name="Hawkins T."/>
            <person name="Richardson P."/>
            <person name="Lucas S."/>
            <person name="Kohara Y."/>
            <person name="Levine M."/>
            <person name="Satoh N."/>
            <person name="Rokhsar D.S."/>
        </authorList>
    </citation>
    <scope>NUCLEOTIDE SEQUENCE [LARGE SCALE GENOMIC DNA]</scope>
</reference>
<dbReference type="STRING" id="7719.ENSCINP00000024901"/>
<dbReference type="Ensembl" id="ENSCINT00000025147.2">
    <property type="protein sequence ID" value="ENSCINP00000024901.2"/>
    <property type="gene ID" value="ENSCING00000016252.2"/>
</dbReference>
<accession>F6VPL1</accession>
<reference evidence="1" key="3">
    <citation type="submission" date="2025-09" db="UniProtKB">
        <authorList>
            <consortium name="Ensembl"/>
        </authorList>
    </citation>
    <scope>IDENTIFICATION</scope>
</reference>
<dbReference type="Pfam" id="PF15165">
    <property type="entry name" value="REC114-like"/>
    <property type="match status" value="2"/>
</dbReference>
<dbReference type="InterPro" id="IPR029168">
    <property type="entry name" value="REC114L"/>
</dbReference>
<dbReference type="PANTHER" id="PTHR34921">
    <property type="entry name" value="MEIOTIC RECOMBINATION PROTEIN REC114"/>
    <property type="match status" value="1"/>
</dbReference>
<dbReference type="InParanoid" id="F6VPL1"/>
<proteinExistence type="predicted"/>
<gene>
    <name evidence="1" type="primary">LOC100184820</name>
</gene>